<feature type="compositionally biased region" description="Basic residues" evidence="1">
    <location>
        <begin position="1"/>
        <end position="15"/>
    </location>
</feature>
<feature type="compositionally biased region" description="Polar residues" evidence="1">
    <location>
        <begin position="18"/>
        <end position="30"/>
    </location>
</feature>
<feature type="compositionally biased region" description="Polar residues" evidence="1">
    <location>
        <begin position="283"/>
        <end position="311"/>
    </location>
</feature>
<dbReference type="OrthoDB" id="1930727at2759"/>
<accession>A0A834YQA8</accession>
<dbReference type="PANTHER" id="PTHR37187:SF7">
    <property type="entry name" value="EXPRESSED PROTEIN"/>
    <property type="match status" value="1"/>
</dbReference>
<evidence type="ECO:0000313" key="3">
    <source>
        <dbReference type="Proteomes" id="UP000655225"/>
    </source>
</evidence>
<reference evidence="2 3" key="1">
    <citation type="submission" date="2020-04" db="EMBL/GenBank/DDBJ databases">
        <title>Plant Genome Project.</title>
        <authorList>
            <person name="Zhang R.-G."/>
        </authorList>
    </citation>
    <scope>NUCLEOTIDE SEQUENCE [LARGE SCALE GENOMIC DNA]</scope>
    <source>
        <strain evidence="2">YNK0</strain>
        <tissue evidence="2">Leaf</tissue>
    </source>
</reference>
<gene>
    <name evidence="2" type="ORF">HHK36_023437</name>
</gene>
<protein>
    <submittedName>
        <fullName evidence="2">Uncharacterized protein</fullName>
    </submittedName>
</protein>
<feature type="compositionally biased region" description="Basic and acidic residues" evidence="1">
    <location>
        <begin position="31"/>
        <end position="42"/>
    </location>
</feature>
<feature type="region of interest" description="Disordered" evidence="1">
    <location>
        <begin position="1"/>
        <end position="104"/>
    </location>
</feature>
<feature type="region of interest" description="Disordered" evidence="1">
    <location>
        <begin position="134"/>
        <end position="188"/>
    </location>
</feature>
<dbReference type="Proteomes" id="UP000655225">
    <property type="component" value="Unassembled WGS sequence"/>
</dbReference>
<dbReference type="EMBL" id="JABCRI010000017">
    <property type="protein sequence ID" value="KAF8391136.1"/>
    <property type="molecule type" value="Genomic_DNA"/>
</dbReference>
<feature type="region of interest" description="Disordered" evidence="1">
    <location>
        <begin position="273"/>
        <end position="335"/>
    </location>
</feature>
<keyword evidence="3" id="KW-1185">Reference proteome</keyword>
<comment type="caution">
    <text evidence="2">The sequence shown here is derived from an EMBL/GenBank/DDBJ whole genome shotgun (WGS) entry which is preliminary data.</text>
</comment>
<proteinExistence type="predicted"/>
<dbReference type="AlphaFoldDB" id="A0A834YQA8"/>
<evidence type="ECO:0000256" key="1">
    <source>
        <dbReference type="SAM" id="MobiDB-lite"/>
    </source>
</evidence>
<organism evidence="2 3">
    <name type="scientific">Tetracentron sinense</name>
    <name type="common">Spur-leaf</name>
    <dbReference type="NCBI Taxonomy" id="13715"/>
    <lineage>
        <taxon>Eukaryota</taxon>
        <taxon>Viridiplantae</taxon>
        <taxon>Streptophyta</taxon>
        <taxon>Embryophyta</taxon>
        <taxon>Tracheophyta</taxon>
        <taxon>Spermatophyta</taxon>
        <taxon>Magnoliopsida</taxon>
        <taxon>Trochodendrales</taxon>
        <taxon>Trochodendraceae</taxon>
        <taxon>Tetracentron</taxon>
    </lineage>
</organism>
<feature type="compositionally biased region" description="Polar residues" evidence="1">
    <location>
        <begin position="320"/>
        <end position="335"/>
    </location>
</feature>
<dbReference type="PANTHER" id="PTHR37187">
    <property type="entry name" value="EXPRESSED PROTEIN"/>
    <property type="match status" value="1"/>
</dbReference>
<sequence>MPSGPKRRKAAKKKQEKTPNIDSPTNSQGNDDLKSYNEKESDGGEVSSPTSQAHQHHQLAQEEGEEKRESSSVGSVVTVDHKPMEGSTNGEGEGTQKVEPEEEVLWVVRELKPEDDSEGTQNVEPEEEVLWVVSELKPEENSESQNFSIEHVGSVKESHDVGSPEDSRSLDNSSSDEESGLVDKNPPVMEQGKLEVEVFFNSDMDTAPLADSVVPVVSMSEEATLVVEATPVEIPGASDVIELVSEEKEVKMLPPSDENTGVSPGLLDLTMKENEDKMLPLSDENTGVSSSVMDKLLQQSDAPSVETSNGGEHSKKSEIPESSENQVSASVSLGSTNNATKFLEELLRTV</sequence>
<name>A0A834YQA8_TETSI</name>
<feature type="region of interest" description="Disordered" evidence="1">
    <location>
        <begin position="109"/>
        <end position="128"/>
    </location>
</feature>
<evidence type="ECO:0000313" key="2">
    <source>
        <dbReference type="EMBL" id="KAF8391136.1"/>
    </source>
</evidence>
<dbReference type="OMA" id="SPARECH"/>
<feature type="compositionally biased region" description="Basic and acidic residues" evidence="1">
    <location>
        <begin position="153"/>
        <end position="169"/>
    </location>
</feature>
<feature type="compositionally biased region" description="Acidic residues" evidence="1">
    <location>
        <begin position="115"/>
        <end position="128"/>
    </location>
</feature>